<proteinExistence type="inferred from homology"/>
<gene>
    <name evidence="5" type="ORF">BN741_00103</name>
</gene>
<evidence type="ECO:0000313" key="5">
    <source>
        <dbReference type="EMBL" id="CDE34076.1"/>
    </source>
</evidence>
<feature type="domain" description="Type I restriction modification DNA specificity" evidence="4">
    <location>
        <begin position="2"/>
        <end position="114"/>
    </location>
</feature>
<comment type="similarity">
    <text evidence="1">Belongs to the type-I restriction system S methylase family.</text>
</comment>
<dbReference type="Gene3D" id="1.10.287.1120">
    <property type="entry name" value="Bipartite methylase S protein"/>
    <property type="match status" value="1"/>
</dbReference>
<dbReference type="PANTHER" id="PTHR30408:SF12">
    <property type="entry name" value="TYPE I RESTRICTION ENZYME MJAVIII SPECIFICITY SUBUNIT"/>
    <property type="match status" value="1"/>
</dbReference>
<keyword evidence="3" id="KW-0238">DNA-binding</keyword>
<dbReference type="SUPFAM" id="SSF116734">
    <property type="entry name" value="DNA methylase specificity domain"/>
    <property type="match status" value="1"/>
</dbReference>
<dbReference type="STRING" id="1263103.BN741_00103"/>
<organism evidence="5">
    <name type="scientific">Leyella stercorea CAG:629</name>
    <dbReference type="NCBI Taxonomy" id="1263103"/>
    <lineage>
        <taxon>Bacteria</taxon>
        <taxon>Pseudomonadati</taxon>
        <taxon>Bacteroidota</taxon>
        <taxon>Bacteroidia</taxon>
        <taxon>Bacteroidales</taxon>
        <taxon>Prevotellaceae</taxon>
        <taxon>Leyella</taxon>
    </lineage>
</organism>
<keyword evidence="2" id="KW-0680">Restriction system</keyword>
<evidence type="ECO:0000256" key="1">
    <source>
        <dbReference type="ARBA" id="ARBA00010923"/>
    </source>
</evidence>
<dbReference type="GO" id="GO:0009307">
    <property type="term" value="P:DNA restriction-modification system"/>
    <property type="evidence" value="ECO:0007669"/>
    <property type="project" value="UniProtKB-KW"/>
</dbReference>
<reference evidence="5" key="1">
    <citation type="submission" date="2012-11" db="EMBL/GenBank/DDBJ databases">
        <title>Dependencies among metagenomic species, viruses, plasmids and units of genetic variation.</title>
        <authorList>
            <person name="Nielsen H.B."/>
            <person name="Almeida M."/>
            <person name="Juncker A.S."/>
            <person name="Rasmussen S."/>
            <person name="Li J."/>
            <person name="Sunagawa S."/>
            <person name="Plichta D."/>
            <person name="Gautier L."/>
            <person name="Le Chatelier E."/>
            <person name="Peletier E."/>
            <person name="Bonde I."/>
            <person name="Nielsen T."/>
            <person name="Manichanh C."/>
            <person name="Arumugam M."/>
            <person name="Batto J."/>
            <person name="Santos M.B.Q.D."/>
            <person name="Blom N."/>
            <person name="Borruel N."/>
            <person name="Burgdorf K.S."/>
            <person name="Boumezbeur F."/>
            <person name="Casellas F."/>
            <person name="Dore J."/>
            <person name="Guarner F."/>
            <person name="Hansen T."/>
            <person name="Hildebrand F."/>
            <person name="Kaas R.S."/>
            <person name="Kennedy S."/>
            <person name="Kristiansen K."/>
            <person name="Kultima J.R."/>
            <person name="Leonard P."/>
            <person name="Levenez F."/>
            <person name="Lund O."/>
            <person name="Moumen B."/>
            <person name="Le Paslier D."/>
            <person name="Pons N."/>
            <person name="Pedersen O."/>
            <person name="Prifti E."/>
            <person name="Qin J."/>
            <person name="Raes J."/>
            <person name="Tap J."/>
            <person name="Tims S."/>
            <person name="Ussery D.W."/>
            <person name="Yamada T."/>
            <person name="MetaHit consortium"/>
            <person name="Renault P."/>
            <person name="Sicheritz-Ponten T."/>
            <person name="Bork P."/>
            <person name="Wang J."/>
            <person name="Brunak S."/>
            <person name="Ehrlich S.D."/>
        </authorList>
    </citation>
    <scope>NUCLEOTIDE SEQUENCE [LARGE SCALE GENOMIC DNA]</scope>
</reference>
<dbReference type="GO" id="GO:0003677">
    <property type="term" value="F:DNA binding"/>
    <property type="evidence" value="ECO:0007669"/>
    <property type="project" value="UniProtKB-KW"/>
</dbReference>
<dbReference type="AlphaFoldDB" id="R7H445"/>
<dbReference type="InterPro" id="IPR044946">
    <property type="entry name" value="Restrct_endonuc_typeI_TRD_sf"/>
</dbReference>
<dbReference type="InterPro" id="IPR052021">
    <property type="entry name" value="Type-I_RS_S_subunit"/>
</dbReference>
<dbReference type="PANTHER" id="PTHR30408">
    <property type="entry name" value="TYPE-1 RESTRICTION ENZYME ECOKI SPECIFICITY PROTEIN"/>
    <property type="match status" value="1"/>
</dbReference>
<dbReference type="Proteomes" id="UP000018072">
    <property type="component" value="Unassembled WGS sequence"/>
</dbReference>
<dbReference type="InterPro" id="IPR000055">
    <property type="entry name" value="Restrct_endonuc_typeI_TRD"/>
</dbReference>
<evidence type="ECO:0000259" key="4">
    <source>
        <dbReference type="Pfam" id="PF01420"/>
    </source>
</evidence>
<dbReference type="Pfam" id="PF01420">
    <property type="entry name" value="Methylase_S"/>
    <property type="match status" value="1"/>
</dbReference>
<dbReference type="EMBL" id="CBIT010000224">
    <property type="protein sequence ID" value="CDE34076.1"/>
    <property type="molecule type" value="Genomic_DNA"/>
</dbReference>
<name>R7H445_9BACT</name>
<sequence>MGYFNNYNADANTPFVIVGGSAGQIGLSKERYWAADDCVFFSCHNIYKEYLYYVLLLNQSNILHNVRTGTIPRLDRTSLSDILVYISSNLVEQQAIATILTKMDNEITALEAKRAKYEAIKQGMMQQLLTGKIRLIG</sequence>
<protein>
    <recommendedName>
        <fullName evidence="4">Type I restriction modification DNA specificity domain-containing protein</fullName>
    </recommendedName>
</protein>
<accession>R7H445</accession>
<evidence type="ECO:0000256" key="2">
    <source>
        <dbReference type="ARBA" id="ARBA00022747"/>
    </source>
</evidence>
<comment type="caution">
    <text evidence="5">The sequence shown here is derived from an EMBL/GenBank/DDBJ whole genome shotgun (WGS) entry which is preliminary data.</text>
</comment>
<dbReference type="Gene3D" id="3.90.220.20">
    <property type="entry name" value="DNA methylase specificity domains"/>
    <property type="match status" value="1"/>
</dbReference>
<evidence type="ECO:0000256" key="3">
    <source>
        <dbReference type="ARBA" id="ARBA00023125"/>
    </source>
</evidence>